<evidence type="ECO:0000313" key="2">
    <source>
        <dbReference type="Proteomes" id="UP001208935"/>
    </source>
</evidence>
<sequence>MSLKIQWQLVDAFQRGGKGRIVIEQPPLASKRARANTFAVNFVLVHECFSDGHIGNRDGEISDVITLSTGGSKNQ</sequence>
<evidence type="ECO:0000313" key="1">
    <source>
        <dbReference type="EMBL" id="MCW5323199.1"/>
    </source>
</evidence>
<dbReference type="Proteomes" id="UP001208935">
    <property type="component" value="Unassembled WGS sequence"/>
</dbReference>
<comment type="caution">
    <text evidence="1">The sequence shown here is derived from an EMBL/GenBank/DDBJ whole genome shotgun (WGS) entry which is preliminary data.</text>
</comment>
<gene>
    <name evidence="1" type="ORF">D5039_19260</name>
</gene>
<dbReference type="EMBL" id="QZCW01000004">
    <property type="protein sequence ID" value="MCW5323199.1"/>
    <property type="molecule type" value="Genomic_DNA"/>
</dbReference>
<organism evidence="1 2">
    <name type="scientific">Verminephrobacter aporrectodeae subsp. tuberculatae</name>
    <dbReference type="NCBI Taxonomy" id="1110392"/>
    <lineage>
        <taxon>Bacteria</taxon>
        <taxon>Pseudomonadati</taxon>
        <taxon>Pseudomonadota</taxon>
        <taxon>Betaproteobacteria</taxon>
        <taxon>Burkholderiales</taxon>
        <taxon>Comamonadaceae</taxon>
        <taxon>Verminephrobacter</taxon>
    </lineage>
</organism>
<name>A0ABT3KXZ0_9BURK</name>
<reference evidence="2" key="1">
    <citation type="submission" date="2023-07" db="EMBL/GenBank/DDBJ databases">
        <title>Verminephrobacter genomes.</title>
        <authorList>
            <person name="Lund M.B."/>
        </authorList>
    </citation>
    <scope>NUCLEOTIDE SEQUENCE [LARGE SCALE GENOMIC DNA]</scope>
    <source>
        <strain evidence="2">AtM5-05</strain>
    </source>
</reference>
<protein>
    <submittedName>
        <fullName evidence="1">Uncharacterized protein</fullName>
    </submittedName>
</protein>
<proteinExistence type="predicted"/>
<accession>A0ABT3KXZ0</accession>
<keyword evidence="2" id="KW-1185">Reference proteome</keyword>